<dbReference type="InterPro" id="IPR039448">
    <property type="entry name" value="Beta_helix"/>
</dbReference>
<protein>
    <recommendedName>
        <fullName evidence="3">Right handed beta helix domain-containing protein</fullName>
    </recommendedName>
</protein>
<keyword evidence="5" id="KW-1185">Reference proteome</keyword>
<keyword evidence="2" id="KW-0732">Signal</keyword>
<reference evidence="4 5" key="1">
    <citation type="journal article" date="2015" name="Genome Announc.">
        <title>Genomes of Geoalkalibacter ferrihydriticus Z-0531T and Geoalkalibacter subterraneus Red1T, Two Haloalkaliphilic Metal-Reducing Deltaproteobacteria.</title>
        <authorList>
            <person name="Badalamenti J.P."/>
            <person name="Krajmalnik-Brown R."/>
            <person name="Torres C.I."/>
            <person name="Bond D.R."/>
        </authorList>
    </citation>
    <scope>NUCLEOTIDE SEQUENCE [LARGE SCALE GENOMIC DNA]</scope>
    <source>
        <strain evidence="4 5">Red1</strain>
    </source>
</reference>
<evidence type="ECO:0000256" key="2">
    <source>
        <dbReference type="SAM" id="SignalP"/>
    </source>
</evidence>
<name>A0A0B5FSI1_9BACT</name>
<gene>
    <name evidence="4" type="ORF">GSUB_11780</name>
</gene>
<dbReference type="InterPro" id="IPR012334">
    <property type="entry name" value="Pectin_lyas_fold"/>
</dbReference>
<dbReference type="EMBL" id="CP010311">
    <property type="protein sequence ID" value="AJF07105.1"/>
    <property type="molecule type" value="Genomic_DNA"/>
</dbReference>
<dbReference type="RefSeq" id="WP_040200946.1">
    <property type="nucleotide sequence ID" value="NZ_CP010311.1"/>
</dbReference>
<dbReference type="Pfam" id="PF13229">
    <property type="entry name" value="Beta_helix"/>
    <property type="match status" value="1"/>
</dbReference>
<dbReference type="HOGENOM" id="CLU_699728_0_0_7"/>
<accession>A0A0B5FSI1</accession>
<evidence type="ECO:0000313" key="4">
    <source>
        <dbReference type="EMBL" id="AJF07105.1"/>
    </source>
</evidence>
<dbReference type="InterPro" id="IPR011050">
    <property type="entry name" value="Pectin_lyase_fold/virulence"/>
</dbReference>
<feature type="signal peptide" evidence="2">
    <location>
        <begin position="1"/>
        <end position="28"/>
    </location>
</feature>
<dbReference type="KEGG" id="gsb:GSUB_11780"/>
<evidence type="ECO:0000256" key="1">
    <source>
        <dbReference type="SAM" id="MobiDB-lite"/>
    </source>
</evidence>
<dbReference type="OrthoDB" id="5401005at2"/>
<dbReference type="Gene3D" id="2.160.20.10">
    <property type="entry name" value="Single-stranded right-handed beta-helix, Pectin lyase-like"/>
    <property type="match status" value="1"/>
</dbReference>
<proteinExistence type="predicted"/>
<feature type="region of interest" description="Disordered" evidence="1">
    <location>
        <begin position="364"/>
        <end position="387"/>
    </location>
</feature>
<feature type="chain" id="PRO_5002103089" description="Right handed beta helix domain-containing protein" evidence="2">
    <location>
        <begin position="29"/>
        <end position="460"/>
    </location>
</feature>
<dbReference type="AlphaFoldDB" id="A0A0B5FSI1"/>
<organism evidence="4 5">
    <name type="scientific">Geoalkalibacter subterraneus</name>
    <dbReference type="NCBI Taxonomy" id="483547"/>
    <lineage>
        <taxon>Bacteria</taxon>
        <taxon>Pseudomonadati</taxon>
        <taxon>Thermodesulfobacteriota</taxon>
        <taxon>Desulfuromonadia</taxon>
        <taxon>Desulfuromonadales</taxon>
        <taxon>Geoalkalibacteraceae</taxon>
        <taxon>Geoalkalibacter</taxon>
    </lineage>
</organism>
<sequence>MALPQGFIRLHLLTALVMGVFHAQPAFSATEQRLEGAVHWSGEVVMESALRVPPTAELSLQPGTVVRIEKPDAAWKIEGRLRIQGTADNPVRFETVAGWQGITVEQGAPPAEIHHAHFSSAETALLLRGAEALVNQAVFRSCTLALKAVRESKLNVLENRFLNNGVGIDLELKSRAVIRDTVFSGHGDAALKAANHSVVHIESCRFSENRQGVLGMRKFPGVLRENRFVGNGQAVVCQRSGEGPALSGNHFEDNDEALVSTTFSRPQLSDNRFVHNRTAITGDQFAGGVFQYNLFEKNDSALRLTRRASPLVNYNIFRDNDVALFCDLGSYPLVRDNNFLGNPLAIKLGPLQSAAGALPQGAMVGGERAPERAPERQMAPQQNGPLAGQDYVDARDNWWGAATKALRSPESSEQPTIFFDRDDYAAVDYGEGMVGAGGPVDRVLYDPWRMAPVNDAGPRW</sequence>
<evidence type="ECO:0000259" key="3">
    <source>
        <dbReference type="Pfam" id="PF13229"/>
    </source>
</evidence>
<evidence type="ECO:0000313" key="5">
    <source>
        <dbReference type="Proteomes" id="UP000035036"/>
    </source>
</evidence>
<feature type="domain" description="Right handed beta helix" evidence="3">
    <location>
        <begin position="176"/>
        <end position="299"/>
    </location>
</feature>
<dbReference type="STRING" id="483547.GSUB_11780"/>
<dbReference type="Proteomes" id="UP000035036">
    <property type="component" value="Chromosome"/>
</dbReference>
<dbReference type="SUPFAM" id="SSF51126">
    <property type="entry name" value="Pectin lyase-like"/>
    <property type="match status" value="1"/>
</dbReference>